<comment type="similarity">
    <text evidence="6">Belongs to the L2HGDH family.</text>
</comment>
<proteinExistence type="inferred from homology"/>
<dbReference type="EC" id="1.1.99.2" evidence="7"/>
<dbReference type="EMBL" id="CAAALY010041689">
    <property type="protein sequence ID" value="VEL19463.1"/>
    <property type="molecule type" value="Genomic_DNA"/>
</dbReference>
<dbReference type="Proteomes" id="UP000784294">
    <property type="component" value="Unassembled WGS sequence"/>
</dbReference>
<keyword evidence="4" id="KW-0560">Oxidoreductase</keyword>
<keyword evidence="2" id="KW-0285">Flavoprotein</keyword>
<dbReference type="Pfam" id="PF01266">
    <property type="entry name" value="DAO"/>
    <property type="match status" value="1"/>
</dbReference>
<dbReference type="InterPro" id="IPR036188">
    <property type="entry name" value="FAD/NAD-bd_sf"/>
</dbReference>
<evidence type="ECO:0000259" key="9">
    <source>
        <dbReference type="Pfam" id="PF01266"/>
    </source>
</evidence>
<dbReference type="NCBIfam" id="NF008726">
    <property type="entry name" value="PRK11728.1"/>
    <property type="match status" value="1"/>
</dbReference>
<dbReference type="Gene3D" id="3.50.50.60">
    <property type="entry name" value="FAD/NAD(P)-binding domain"/>
    <property type="match status" value="1"/>
</dbReference>
<evidence type="ECO:0000256" key="1">
    <source>
        <dbReference type="ARBA" id="ARBA00001974"/>
    </source>
</evidence>
<accession>A0A3S5BCJ0</accession>
<gene>
    <name evidence="10" type="ORF">PXEA_LOCUS12903</name>
</gene>
<keyword evidence="11" id="KW-1185">Reference proteome</keyword>
<dbReference type="GO" id="GO:0047545">
    <property type="term" value="F:(S)-2-hydroxyglutarate dehydrogenase activity"/>
    <property type="evidence" value="ECO:0007669"/>
    <property type="project" value="UniProtKB-EC"/>
</dbReference>
<dbReference type="OrthoDB" id="498204at2759"/>
<comment type="catalytic activity">
    <reaction evidence="5">
        <text>(S)-2-hydroxyglutarate + A = 2-oxoglutarate + AH2</text>
        <dbReference type="Rhea" id="RHEA:21252"/>
        <dbReference type="ChEBI" id="CHEBI:13193"/>
        <dbReference type="ChEBI" id="CHEBI:16782"/>
        <dbReference type="ChEBI" id="CHEBI:16810"/>
        <dbReference type="ChEBI" id="CHEBI:17499"/>
        <dbReference type="EC" id="1.1.99.2"/>
    </reaction>
</comment>
<reference evidence="10" key="1">
    <citation type="submission" date="2018-11" db="EMBL/GenBank/DDBJ databases">
        <authorList>
            <consortium name="Pathogen Informatics"/>
        </authorList>
    </citation>
    <scope>NUCLEOTIDE SEQUENCE</scope>
</reference>
<name>A0A3S5BCJ0_9PLAT</name>
<evidence type="ECO:0000313" key="11">
    <source>
        <dbReference type="Proteomes" id="UP000784294"/>
    </source>
</evidence>
<dbReference type="PANTHER" id="PTHR43104">
    <property type="entry name" value="L-2-HYDROXYGLUTARATE DEHYDROGENASE, MITOCHONDRIAL"/>
    <property type="match status" value="1"/>
</dbReference>
<evidence type="ECO:0000313" key="10">
    <source>
        <dbReference type="EMBL" id="VEL19463.1"/>
    </source>
</evidence>
<evidence type="ECO:0000256" key="8">
    <source>
        <dbReference type="ARBA" id="ARBA00041137"/>
    </source>
</evidence>
<keyword evidence="3" id="KW-0274">FAD</keyword>
<evidence type="ECO:0000256" key="2">
    <source>
        <dbReference type="ARBA" id="ARBA00022630"/>
    </source>
</evidence>
<dbReference type="AlphaFoldDB" id="A0A3S5BCJ0"/>
<evidence type="ECO:0000256" key="5">
    <source>
        <dbReference type="ARBA" id="ARBA00036066"/>
    </source>
</evidence>
<protein>
    <recommendedName>
        <fullName evidence="8">L-2-hydroxyglutarate dehydrogenase, mitochondrial</fullName>
        <ecNumber evidence="7">1.1.99.2</ecNumber>
    </recommendedName>
</protein>
<sequence length="448" mass="49757">MALTKFSPIFKRSLKTNPIKSCISFLTNGNIYDLAIVGGGIVGLATAREIKIRFPHLNLVVLEKEKDLSRHQSGHNSGVIHAGIYYPPGSLKAKLCVEGLRLSYIYADEKKIPYRKCGKLIVAVEEHEIPKLDDLISRATINKVPGIQMVSADEIPQIEPHCRGLRAIYSPETGIIDWRQVALSYAKDFESAGGVIYTDFQADHFTEVMNADFPISIRRKIDNSSSNIPEVTCKYVIACAGLQSDVVAMKTGCSKHPKIVPFRGDYLLLKEEKCHLIKGNIYPVPDPRFPFLGVHFTPRIDGSVWLGPNAILSFKREGYGKFDISPKDTLDFLFYPGLLKIAWRFFGIGMKEIYRSIFLSNQVKLLQKYVPELQVSDVTRGPSGVRAQALSPQGNLVDDFVFDHGDGPVGKRVLNVRNAPSPAATSSLSIARMIVDRASEEYGLSSQK</sequence>
<comment type="caution">
    <text evidence="10">The sequence shown here is derived from an EMBL/GenBank/DDBJ whole genome shotgun (WGS) entry which is preliminary data.</text>
</comment>
<evidence type="ECO:0000256" key="3">
    <source>
        <dbReference type="ARBA" id="ARBA00022827"/>
    </source>
</evidence>
<dbReference type="SUPFAM" id="SSF51905">
    <property type="entry name" value="FAD/NAD(P)-binding domain"/>
    <property type="match status" value="1"/>
</dbReference>
<comment type="cofactor">
    <cofactor evidence="1">
        <name>FAD</name>
        <dbReference type="ChEBI" id="CHEBI:57692"/>
    </cofactor>
</comment>
<dbReference type="PANTHER" id="PTHR43104:SF2">
    <property type="entry name" value="L-2-HYDROXYGLUTARATE DEHYDROGENASE, MITOCHONDRIAL"/>
    <property type="match status" value="1"/>
</dbReference>
<evidence type="ECO:0000256" key="6">
    <source>
        <dbReference type="ARBA" id="ARBA00037941"/>
    </source>
</evidence>
<feature type="domain" description="FAD dependent oxidoreductase" evidence="9">
    <location>
        <begin position="33"/>
        <end position="437"/>
    </location>
</feature>
<organism evidence="10 11">
    <name type="scientific">Protopolystoma xenopodis</name>
    <dbReference type="NCBI Taxonomy" id="117903"/>
    <lineage>
        <taxon>Eukaryota</taxon>
        <taxon>Metazoa</taxon>
        <taxon>Spiralia</taxon>
        <taxon>Lophotrochozoa</taxon>
        <taxon>Platyhelminthes</taxon>
        <taxon>Monogenea</taxon>
        <taxon>Polyopisthocotylea</taxon>
        <taxon>Polystomatidea</taxon>
        <taxon>Polystomatidae</taxon>
        <taxon>Protopolystoma</taxon>
    </lineage>
</organism>
<dbReference type="Gene3D" id="3.30.9.10">
    <property type="entry name" value="D-Amino Acid Oxidase, subunit A, domain 2"/>
    <property type="match status" value="1"/>
</dbReference>
<evidence type="ECO:0000256" key="4">
    <source>
        <dbReference type="ARBA" id="ARBA00023002"/>
    </source>
</evidence>
<dbReference type="InterPro" id="IPR006076">
    <property type="entry name" value="FAD-dep_OxRdtase"/>
</dbReference>
<evidence type="ECO:0000256" key="7">
    <source>
        <dbReference type="ARBA" id="ARBA00038878"/>
    </source>
</evidence>